<sequence length="198" mass="23000">MDNPIDMLIDSFQQAKAAGDTNGPFFAMTTLDESGFPMSRTVTVREISAAGIVIYINRVSPKIEQLKLNPAYELLFFWPSQLRQFRVRGSYEIFENEDQRRSWEQKPYAGKLYDLFQVEGLSQSSELPSREAYLETAAEIRAGFPEESRLEMPHELVCLGFQPDYVESWYGDMKDRLHDRRLFRLQNDGNWSEQVLVP</sequence>
<dbReference type="Gene3D" id="2.30.110.10">
    <property type="entry name" value="Electron Transport, Fmn-binding Protein, Chain A"/>
    <property type="match status" value="1"/>
</dbReference>
<name>A0A370DTI1_9GAMM</name>
<keyword evidence="3" id="KW-0288">FMN</keyword>
<dbReference type="InterPro" id="IPR000659">
    <property type="entry name" value="Pyridox_Oxase"/>
</dbReference>
<evidence type="ECO:0000256" key="2">
    <source>
        <dbReference type="ARBA" id="ARBA00022630"/>
    </source>
</evidence>
<evidence type="ECO:0000256" key="1">
    <source>
        <dbReference type="ARBA" id="ARBA00001917"/>
    </source>
</evidence>
<protein>
    <recommendedName>
        <fullName evidence="5">Pyridoxamine 5'-phosphate oxidase N-terminal domain-containing protein</fullName>
    </recommendedName>
</protein>
<dbReference type="InterPro" id="IPR011576">
    <property type="entry name" value="Pyridox_Oxase_N"/>
</dbReference>
<organism evidence="6 7">
    <name type="scientific">endosymbiont of Escarpia spicata</name>
    <dbReference type="NCBI Taxonomy" id="2200908"/>
    <lineage>
        <taxon>Bacteria</taxon>
        <taxon>Pseudomonadati</taxon>
        <taxon>Pseudomonadota</taxon>
        <taxon>Gammaproteobacteria</taxon>
        <taxon>sulfur-oxidizing symbionts</taxon>
    </lineage>
</organism>
<dbReference type="EMBL" id="QFXE01000001">
    <property type="protein sequence ID" value="RDH88469.1"/>
    <property type="molecule type" value="Genomic_DNA"/>
</dbReference>
<dbReference type="GO" id="GO:0004733">
    <property type="term" value="F:pyridoxamine phosphate oxidase activity"/>
    <property type="evidence" value="ECO:0007669"/>
    <property type="project" value="InterPro"/>
</dbReference>
<dbReference type="AlphaFoldDB" id="A0A370DTI1"/>
<keyword evidence="7" id="KW-1185">Reference proteome</keyword>
<comment type="caution">
    <text evidence="6">The sequence shown here is derived from an EMBL/GenBank/DDBJ whole genome shotgun (WGS) entry which is preliminary data.</text>
</comment>
<reference evidence="6 7" key="1">
    <citation type="journal article" date="2018" name="ISME J.">
        <title>Endosymbiont genomes yield clues of tubeworm success.</title>
        <authorList>
            <person name="Li Y."/>
            <person name="Liles M.R."/>
            <person name="Halanych K.M."/>
        </authorList>
    </citation>
    <scope>NUCLEOTIDE SEQUENCE [LARGE SCALE GENOMIC DNA]</scope>
    <source>
        <strain evidence="6">A1462</strain>
    </source>
</reference>
<dbReference type="GO" id="GO:0010181">
    <property type="term" value="F:FMN binding"/>
    <property type="evidence" value="ECO:0007669"/>
    <property type="project" value="InterPro"/>
</dbReference>
<dbReference type="InterPro" id="IPR012349">
    <property type="entry name" value="Split_barrel_FMN-bd"/>
</dbReference>
<feature type="domain" description="Pyridoxamine 5'-phosphate oxidase N-terminal" evidence="5">
    <location>
        <begin position="24"/>
        <end position="141"/>
    </location>
</feature>
<keyword evidence="2" id="KW-0285">Flavoprotein</keyword>
<evidence type="ECO:0000259" key="5">
    <source>
        <dbReference type="Pfam" id="PF01243"/>
    </source>
</evidence>
<evidence type="ECO:0000256" key="4">
    <source>
        <dbReference type="ARBA" id="ARBA00023002"/>
    </source>
</evidence>
<dbReference type="PANTHER" id="PTHR10851">
    <property type="entry name" value="PYRIDOXINE-5-PHOSPHATE OXIDASE"/>
    <property type="match status" value="1"/>
</dbReference>
<evidence type="ECO:0000313" key="6">
    <source>
        <dbReference type="EMBL" id="RDH88469.1"/>
    </source>
</evidence>
<dbReference type="Proteomes" id="UP000254771">
    <property type="component" value="Unassembled WGS sequence"/>
</dbReference>
<dbReference type="Pfam" id="PF01243">
    <property type="entry name" value="PNPOx_N"/>
    <property type="match status" value="1"/>
</dbReference>
<proteinExistence type="predicted"/>
<dbReference type="SUPFAM" id="SSF50475">
    <property type="entry name" value="FMN-binding split barrel"/>
    <property type="match status" value="1"/>
</dbReference>
<dbReference type="GO" id="GO:0008615">
    <property type="term" value="P:pyridoxine biosynthetic process"/>
    <property type="evidence" value="ECO:0007669"/>
    <property type="project" value="InterPro"/>
</dbReference>
<evidence type="ECO:0000256" key="3">
    <source>
        <dbReference type="ARBA" id="ARBA00022643"/>
    </source>
</evidence>
<accession>A0A370DTI1</accession>
<evidence type="ECO:0000313" key="7">
    <source>
        <dbReference type="Proteomes" id="UP000254771"/>
    </source>
</evidence>
<gene>
    <name evidence="6" type="ORF">DIZ78_00605</name>
</gene>
<comment type="cofactor">
    <cofactor evidence="1">
        <name>FMN</name>
        <dbReference type="ChEBI" id="CHEBI:58210"/>
    </cofactor>
</comment>
<keyword evidence="4" id="KW-0560">Oxidoreductase</keyword>
<dbReference type="PANTHER" id="PTHR10851:SF0">
    <property type="entry name" value="PYRIDOXINE-5'-PHOSPHATE OXIDASE"/>
    <property type="match status" value="1"/>
</dbReference>